<evidence type="ECO:0000313" key="2">
    <source>
        <dbReference type="WBParaSite" id="L893_g6191.t1"/>
    </source>
</evidence>
<accession>A0A1I8AJS2</accession>
<dbReference type="WBParaSite" id="L893_g6191.t1">
    <property type="protein sequence ID" value="L893_g6191.t1"/>
    <property type="gene ID" value="L893_g6191"/>
</dbReference>
<proteinExistence type="predicted"/>
<evidence type="ECO:0000313" key="1">
    <source>
        <dbReference type="Proteomes" id="UP000095287"/>
    </source>
</evidence>
<organism evidence="1 2">
    <name type="scientific">Steinernema glaseri</name>
    <dbReference type="NCBI Taxonomy" id="37863"/>
    <lineage>
        <taxon>Eukaryota</taxon>
        <taxon>Metazoa</taxon>
        <taxon>Ecdysozoa</taxon>
        <taxon>Nematoda</taxon>
        <taxon>Chromadorea</taxon>
        <taxon>Rhabditida</taxon>
        <taxon>Tylenchina</taxon>
        <taxon>Panagrolaimomorpha</taxon>
        <taxon>Strongyloidoidea</taxon>
        <taxon>Steinernematidae</taxon>
        <taxon>Steinernema</taxon>
    </lineage>
</organism>
<name>A0A1I8AJS2_9BILA</name>
<dbReference type="AlphaFoldDB" id="A0A1I8AJS2"/>
<protein>
    <submittedName>
        <fullName evidence="2">Uncharacterized protein</fullName>
    </submittedName>
</protein>
<sequence length="87" mass="10131">MNAVPLDFVERVVNLLSYDDYYNTHVGYYEVNGENIELYGEEDSRERHASAFLRLSKPWPEVVASRHQECYVLVCGDVYSIHEMVAE</sequence>
<dbReference type="Proteomes" id="UP000095287">
    <property type="component" value="Unplaced"/>
</dbReference>
<keyword evidence="1" id="KW-1185">Reference proteome</keyword>
<reference evidence="2" key="1">
    <citation type="submission" date="2016-11" db="UniProtKB">
        <authorList>
            <consortium name="WormBaseParasite"/>
        </authorList>
    </citation>
    <scope>IDENTIFICATION</scope>
</reference>